<dbReference type="AlphaFoldDB" id="E7DUR4"/>
<dbReference type="RefSeq" id="WP_016062866.1">
    <property type="nucleotide sequence ID" value="NZ_CP010804.2"/>
</dbReference>
<reference evidence="2" key="1">
    <citation type="journal article" date="2011" name="Mol. Plant Microbe Interact.">
        <title>Ca. Liberibacter asiaticus carries an excision plasmid prophage and a chromosomally integrated prophage that becomes lytic in plant infections.</title>
        <authorList>
            <person name="Zhang S."/>
            <person name="Flores-Cruz Z."/>
            <person name="Zhou L."/>
            <person name="Kang B.H."/>
            <person name="Fleites L."/>
            <person name="Gooch M.D."/>
            <person name="Wulff N.A."/>
            <person name="Davis M.J."/>
            <person name="Duan Y."/>
            <person name="Gabriel D.W."/>
        </authorList>
    </citation>
    <scope>NUCLEOTIDE SEQUENCE</scope>
    <source>
        <strain evidence="2">UF506</strain>
    </source>
</reference>
<feature type="region of interest" description="Disordered" evidence="1">
    <location>
        <begin position="1"/>
        <end position="35"/>
    </location>
</feature>
<evidence type="ECO:0000256" key="1">
    <source>
        <dbReference type="SAM" id="MobiDB-lite"/>
    </source>
</evidence>
<proteinExistence type="predicted"/>
<gene>
    <name evidence="2" type="ORF">SC2_gp095</name>
</gene>
<feature type="region of interest" description="Disordered" evidence="1">
    <location>
        <begin position="186"/>
        <end position="227"/>
    </location>
</feature>
<dbReference type="EMBL" id="HQ377374">
    <property type="protein sequence ID" value="ADV02601.1"/>
    <property type="molecule type" value="Genomic_DNA"/>
</dbReference>
<dbReference type="SMR" id="E7DUR4"/>
<feature type="compositionally biased region" description="Basic and acidic residues" evidence="1">
    <location>
        <begin position="204"/>
        <end position="215"/>
    </location>
</feature>
<organism evidence="2">
    <name type="scientific">Liberibacter asiaticus</name>
    <name type="common">Citrus greening disease</name>
    <name type="synonym">Liberobacter asiaticum</name>
    <dbReference type="NCBI Taxonomy" id="34021"/>
    <lineage>
        <taxon>Bacteria</taxon>
        <taxon>Pseudomonadati</taxon>
        <taxon>Pseudomonadota</taxon>
        <taxon>Alphaproteobacteria</taxon>
        <taxon>Hyphomicrobiales</taxon>
        <taxon>Rhizobiaceae</taxon>
        <taxon>Liberibacter</taxon>
    </lineage>
</organism>
<protein>
    <submittedName>
        <fullName evidence="2">Uncharacterized protein</fullName>
    </submittedName>
</protein>
<evidence type="ECO:0000313" key="2">
    <source>
        <dbReference type="EMBL" id="ADV02601.1"/>
    </source>
</evidence>
<accession>E7DUR4</accession>
<sequence length="246" mass="27476">MEQENIQLKEGIVDTSVSTKGEEINTDPSVKEMGSKVEVSEAKFDSKPDVSKKASLSDKLFSDEKVDIPKDYTIDFPKGVSEADKKQALESFVKNGLSKADAQVLTDSLAKSFQEHIKSQEEKHNRIFDEDILKLKREYGLEGFSQLNKKVKGFVKEVGLSGETFDNFIAVAGAYNAFKLLEKLSRSTRDSSYSPPPPSQRGSQEADRDFDKVFDTPDFGSRVLSGDMEATKTLRQWAEKQATLNQ</sequence>
<name>E7DUR4_LIBAS</name>
<dbReference type="GeneID" id="93077422"/>